<sequence>MRSPSGLRSEAGRIRIRPAHAASALAELFLPHVYLPFLSATPTDVVTGLPAANQTITFTAGHFSRGLWAGQPWPPRQARNVAAGHVREGVGVARWASHVAEGNGGGLCHVRRSPENCEKGARDAARVTTRSAYQVNRYSFPCFHGVFGD</sequence>
<gene>
    <name evidence="1" type="ORF">GCM10009863_64100</name>
</gene>
<dbReference type="EMBL" id="BAAARJ010000032">
    <property type="protein sequence ID" value="GAA2638434.1"/>
    <property type="molecule type" value="Genomic_DNA"/>
</dbReference>
<organism evidence="1 2">
    <name type="scientific">Streptomyces axinellae</name>
    <dbReference type="NCBI Taxonomy" id="552788"/>
    <lineage>
        <taxon>Bacteria</taxon>
        <taxon>Bacillati</taxon>
        <taxon>Actinomycetota</taxon>
        <taxon>Actinomycetes</taxon>
        <taxon>Kitasatosporales</taxon>
        <taxon>Streptomycetaceae</taxon>
        <taxon>Streptomyces</taxon>
    </lineage>
</organism>
<keyword evidence="2" id="KW-1185">Reference proteome</keyword>
<protein>
    <submittedName>
        <fullName evidence="1">Uncharacterized protein</fullName>
    </submittedName>
</protein>
<reference evidence="1 2" key="1">
    <citation type="journal article" date="2019" name="Int. J. Syst. Evol. Microbiol.">
        <title>The Global Catalogue of Microorganisms (GCM) 10K type strain sequencing project: providing services to taxonomists for standard genome sequencing and annotation.</title>
        <authorList>
            <consortium name="The Broad Institute Genomics Platform"/>
            <consortium name="The Broad Institute Genome Sequencing Center for Infectious Disease"/>
            <person name="Wu L."/>
            <person name="Ma J."/>
        </authorList>
    </citation>
    <scope>NUCLEOTIDE SEQUENCE [LARGE SCALE GENOMIC DNA]</scope>
    <source>
        <strain evidence="1 2">JCM 16373</strain>
    </source>
</reference>
<dbReference type="Proteomes" id="UP001501447">
    <property type="component" value="Unassembled WGS sequence"/>
</dbReference>
<evidence type="ECO:0000313" key="1">
    <source>
        <dbReference type="EMBL" id="GAA2638434.1"/>
    </source>
</evidence>
<accession>A0ABN3QYA6</accession>
<evidence type="ECO:0000313" key="2">
    <source>
        <dbReference type="Proteomes" id="UP001501447"/>
    </source>
</evidence>
<comment type="caution">
    <text evidence="1">The sequence shown here is derived from an EMBL/GenBank/DDBJ whole genome shotgun (WGS) entry which is preliminary data.</text>
</comment>
<name>A0ABN3QYA6_9ACTN</name>
<proteinExistence type="predicted"/>